<evidence type="ECO:0000313" key="5">
    <source>
        <dbReference type="EMBL" id="MEJ8824850.1"/>
    </source>
</evidence>
<dbReference type="SUPFAM" id="SSF53720">
    <property type="entry name" value="ALDH-like"/>
    <property type="match status" value="1"/>
</dbReference>
<name>A0ABU8W4M9_9BURK</name>
<evidence type="ECO:0000313" key="6">
    <source>
        <dbReference type="Proteomes" id="UP001363010"/>
    </source>
</evidence>
<dbReference type="Gene3D" id="3.40.605.10">
    <property type="entry name" value="Aldehyde Dehydrogenase, Chain A, domain 1"/>
    <property type="match status" value="1"/>
</dbReference>
<dbReference type="PANTHER" id="PTHR42804:SF1">
    <property type="entry name" value="ALDEHYDE DEHYDROGENASE-RELATED"/>
    <property type="match status" value="1"/>
</dbReference>
<proteinExistence type="inferred from homology"/>
<feature type="domain" description="Aldehyde dehydrogenase" evidence="4">
    <location>
        <begin position="69"/>
        <end position="186"/>
    </location>
</feature>
<evidence type="ECO:0000256" key="2">
    <source>
        <dbReference type="ARBA" id="ARBA00023002"/>
    </source>
</evidence>
<protein>
    <submittedName>
        <fullName evidence="5">Aldehyde dehydrogenase family protein</fullName>
    </submittedName>
</protein>
<dbReference type="EMBL" id="JBBKZV010000017">
    <property type="protein sequence ID" value="MEJ8824850.1"/>
    <property type="molecule type" value="Genomic_DNA"/>
</dbReference>
<sequence length="258" mass="26844">MITLRSASITSSSRPQSRVSLPAPACCDRTRATACGRPGAKDALRDATIEEYGPRVAIDSGVAVPAQSFLDAATVLEGYEFERTAGTTTVVMEPVGVTLLITPWNSNAGSICSKLAMAIAAGCNTVIKPIELSTIETQIVTEALHEAGLPPGVINVLSGRGEVVGPHSARIRRSAEISFTCSSGTGGTRKSRRKRSSGPVLSIIGYESEDEAISIQNSWRAGVRGMRRVGTSLPDAEHGVALCGGAVIGGTHLASDRD</sequence>
<dbReference type="Proteomes" id="UP001363010">
    <property type="component" value="Unassembled WGS sequence"/>
</dbReference>
<organism evidence="5 6">
    <name type="scientific">Variovorax humicola</name>
    <dbReference type="NCBI Taxonomy" id="1769758"/>
    <lineage>
        <taxon>Bacteria</taxon>
        <taxon>Pseudomonadati</taxon>
        <taxon>Pseudomonadota</taxon>
        <taxon>Betaproteobacteria</taxon>
        <taxon>Burkholderiales</taxon>
        <taxon>Comamonadaceae</taxon>
        <taxon>Variovorax</taxon>
    </lineage>
</organism>
<keyword evidence="6" id="KW-1185">Reference proteome</keyword>
<comment type="similarity">
    <text evidence="1">Belongs to the aldehyde dehydrogenase family.</text>
</comment>
<evidence type="ECO:0000256" key="1">
    <source>
        <dbReference type="ARBA" id="ARBA00009986"/>
    </source>
</evidence>
<keyword evidence="2" id="KW-0560">Oxidoreductase</keyword>
<reference evidence="5 6" key="1">
    <citation type="submission" date="2024-03" db="EMBL/GenBank/DDBJ databases">
        <title>Novel species of the genus Variovorax.</title>
        <authorList>
            <person name="Liu Q."/>
            <person name="Xin Y.-H."/>
        </authorList>
    </citation>
    <scope>NUCLEOTIDE SEQUENCE [LARGE SCALE GENOMIC DNA]</scope>
    <source>
        <strain evidence="5 6">KACC 18501</strain>
    </source>
</reference>
<comment type="caution">
    <text evidence="5">The sequence shown here is derived from an EMBL/GenBank/DDBJ whole genome shotgun (WGS) entry which is preliminary data.</text>
</comment>
<accession>A0ABU8W4M9</accession>
<feature type="compositionally biased region" description="Polar residues" evidence="3">
    <location>
        <begin position="1"/>
        <end position="19"/>
    </location>
</feature>
<dbReference type="InterPro" id="IPR015590">
    <property type="entry name" value="Aldehyde_DH_dom"/>
</dbReference>
<dbReference type="RefSeq" id="WP_340365875.1">
    <property type="nucleotide sequence ID" value="NZ_JBBKZV010000017.1"/>
</dbReference>
<evidence type="ECO:0000259" key="4">
    <source>
        <dbReference type="Pfam" id="PF00171"/>
    </source>
</evidence>
<evidence type="ECO:0000256" key="3">
    <source>
        <dbReference type="SAM" id="MobiDB-lite"/>
    </source>
</evidence>
<dbReference type="PANTHER" id="PTHR42804">
    <property type="entry name" value="ALDEHYDE DEHYDROGENASE"/>
    <property type="match status" value="1"/>
</dbReference>
<gene>
    <name evidence="5" type="ORF">WKW80_22930</name>
</gene>
<dbReference type="InterPro" id="IPR016162">
    <property type="entry name" value="Ald_DH_N"/>
</dbReference>
<dbReference type="InterPro" id="IPR016161">
    <property type="entry name" value="Ald_DH/histidinol_DH"/>
</dbReference>
<feature type="region of interest" description="Disordered" evidence="3">
    <location>
        <begin position="1"/>
        <end position="22"/>
    </location>
</feature>
<dbReference type="Pfam" id="PF00171">
    <property type="entry name" value="Aldedh"/>
    <property type="match status" value="1"/>
</dbReference>